<dbReference type="AlphaFoldDB" id="A0AAD7WHA7"/>
<evidence type="ECO:0000313" key="3">
    <source>
        <dbReference type="Proteomes" id="UP001221898"/>
    </source>
</evidence>
<sequence length="80" mass="8679">MDLMQAGGQVKTGGGRTRENAMAPGAGEPYTFSADYKTRALKYTTQKSVPGKRHYTAFTAHTNCGEALDWVTSSWGDCQD</sequence>
<evidence type="ECO:0000313" key="2">
    <source>
        <dbReference type="EMBL" id="KAJ8396600.1"/>
    </source>
</evidence>
<accession>A0AAD7WHA7</accession>
<comment type="caution">
    <text evidence="2">The sequence shown here is derived from an EMBL/GenBank/DDBJ whole genome shotgun (WGS) entry which is preliminary data.</text>
</comment>
<feature type="region of interest" description="Disordered" evidence="1">
    <location>
        <begin position="1"/>
        <end position="29"/>
    </location>
</feature>
<protein>
    <submittedName>
        <fullName evidence="2">Uncharacterized protein</fullName>
    </submittedName>
</protein>
<reference evidence="2" key="1">
    <citation type="journal article" date="2023" name="Science">
        <title>Genome structures resolve the early diversification of teleost fishes.</title>
        <authorList>
            <person name="Parey E."/>
            <person name="Louis A."/>
            <person name="Montfort J."/>
            <person name="Bouchez O."/>
            <person name="Roques C."/>
            <person name="Iampietro C."/>
            <person name="Lluch J."/>
            <person name="Castinel A."/>
            <person name="Donnadieu C."/>
            <person name="Desvignes T."/>
            <person name="Floi Bucao C."/>
            <person name="Jouanno E."/>
            <person name="Wen M."/>
            <person name="Mejri S."/>
            <person name="Dirks R."/>
            <person name="Jansen H."/>
            <person name="Henkel C."/>
            <person name="Chen W.J."/>
            <person name="Zahm M."/>
            <person name="Cabau C."/>
            <person name="Klopp C."/>
            <person name="Thompson A.W."/>
            <person name="Robinson-Rechavi M."/>
            <person name="Braasch I."/>
            <person name="Lecointre G."/>
            <person name="Bobe J."/>
            <person name="Postlethwait J.H."/>
            <person name="Berthelot C."/>
            <person name="Roest Crollius H."/>
            <person name="Guiguen Y."/>
        </authorList>
    </citation>
    <scope>NUCLEOTIDE SEQUENCE</scope>
    <source>
        <strain evidence="2">NC1722</strain>
    </source>
</reference>
<proteinExistence type="predicted"/>
<organism evidence="2 3">
    <name type="scientific">Aldrovandia affinis</name>
    <dbReference type="NCBI Taxonomy" id="143900"/>
    <lineage>
        <taxon>Eukaryota</taxon>
        <taxon>Metazoa</taxon>
        <taxon>Chordata</taxon>
        <taxon>Craniata</taxon>
        <taxon>Vertebrata</taxon>
        <taxon>Euteleostomi</taxon>
        <taxon>Actinopterygii</taxon>
        <taxon>Neopterygii</taxon>
        <taxon>Teleostei</taxon>
        <taxon>Notacanthiformes</taxon>
        <taxon>Halosauridae</taxon>
        <taxon>Aldrovandia</taxon>
    </lineage>
</organism>
<name>A0AAD7WHA7_9TELE</name>
<dbReference type="EMBL" id="JAINUG010000105">
    <property type="protein sequence ID" value="KAJ8396600.1"/>
    <property type="molecule type" value="Genomic_DNA"/>
</dbReference>
<dbReference type="Proteomes" id="UP001221898">
    <property type="component" value="Unassembled WGS sequence"/>
</dbReference>
<evidence type="ECO:0000256" key="1">
    <source>
        <dbReference type="SAM" id="MobiDB-lite"/>
    </source>
</evidence>
<keyword evidence="3" id="KW-1185">Reference proteome</keyword>
<gene>
    <name evidence="2" type="ORF">AAFF_G00016660</name>
</gene>